<evidence type="ECO:0000256" key="3">
    <source>
        <dbReference type="ARBA" id="ARBA00022670"/>
    </source>
</evidence>
<proteinExistence type="inferred from homology"/>
<dbReference type="GO" id="GO:0008270">
    <property type="term" value="F:zinc ion binding"/>
    <property type="evidence" value="ECO:0007669"/>
    <property type="project" value="InterPro"/>
</dbReference>
<dbReference type="Gene3D" id="3.40.630.10">
    <property type="entry name" value="Zn peptidases"/>
    <property type="match status" value="1"/>
</dbReference>
<dbReference type="InterPro" id="IPR029062">
    <property type="entry name" value="Class_I_gatase-like"/>
</dbReference>
<dbReference type="SUPFAM" id="SSF53187">
    <property type="entry name" value="Zn-dependent exopeptidases"/>
    <property type="match status" value="1"/>
</dbReference>
<dbReference type="GeneID" id="99986853"/>
<keyword evidence="9" id="KW-1185">Reference proteome</keyword>
<comment type="cofactor">
    <cofactor evidence="1">
        <name>Zn(2+)</name>
        <dbReference type="ChEBI" id="CHEBI:29105"/>
    </cofactor>
</comment>
<comment type="similarity">
    <text evidence="2">Belongs to the peptidase M14 family.</text>
</comment>
<keyword evidence="3" id="KW-0645">Protease</keyword>
<gene>
    <name evidence="8" type="ORF">SAMN05216290_2146</name>
</gene>
<organism evidence="8 9">
    <name type="scientific">Roseivirga pacifica</name>
    <dbReference type="NCBI Taxonomy" id="1267423"/>
    <lineage>
        <taxon>Bacteria</taxon>
        <taxon>Pseudomonadati</taxon>
        <taxon>Bacteroidota</taxon>
        <taxon>Cytophagia</taxon>
        <taxon>Cytophagales</taxon>
        <taxon>Roseivirgaceae</taxon>
        <taxon>Roseivirga</taxon>
    </lineage>
</organism>
<keyword evidence="4" id="KW-0378">Hydrolase</keyword>
<dbReference type="EMBL" id="FOIR01000002">
    <property type="protein sequence ID" value="SEW23803.1"/>
    <property type="molecule type" value="Genomic_DNA"/>
</dbReference>
<dbReference type="InterPro" id="IPR000834">
    <property type="entry name" value="Peptidase_M14"/>
</dbReference>
<dbReference type="PANTHER" id="PTHR11705:SF143">
    <property type="entry name" value="SLL0236 PROTEIN"/>
    <property type="match status" value="1"/>
</dbReference>
<dbReference type="OrthoDB" id="9758209at2"/>
<evidence type="ECO:0000313" key="9">
    <source>
        <dbReference type="Proteomes" id="UP000199437"/>
    </source>
</evidence>
<dbReference type="GO" id="GO:0005615">
    <property type="term" value="C:extracellular space"/>
    <property type="evidence" value="ECO:0007669"/>
    <property type="project" value="TreeGrafter"/>
</dbReference>
<evidence type="ECO:0000313" key="8">
    <source>
        <dbReference type="EMBL" id="SEW23803.1"/>
    </source>
</evidence>
<evidence type="ECO:0000256" key="4">
    <source>
        <dbReference type="ARBA" id="ARBA00022801"/>
    </source>
</evidence>
<accession>A0A1I0Q9V7</accession>
<dbReference type="AlphaFoldDB" id="A0A1I0Q9V7"/>
<dbReference type="Proteomes" id="UP000199437">
    <property type="component" value="Unassembled WGS sequence"/>
</dbReference>
<keyword evidence="8" id="KW-0121">Carboxypeptidase</keyword>
<dbReference type="GO" id="GO:0004181">
    <property type="term" value="F:metallocarboxypeptidase activity"/>
    <property type="evidence" value="ECO:0007669"/>
    <property type="project" value="InterPro"/>
</dbReference>
<evidence type="ECO:0000256" key="6">
    <source>
        <dbReference type="ARBA" id="ARBA00023049"/>
    </source>
</evidence>
<sequence length="890" mass="99386">MKSHSTETYWRSIFASFLFLSSFFTLKAQEIPTPERMLGFPVGADFKLATYDQSLTYFQKLAEVSDQIKLFKAGKTSYGRDWYYSVISTKENLDNLDRYKEIAQQLAHPKDLTDEQAKALAREGKPFVHIDGGLHASEVAGAQHTISLAYELLSSDEPKIKEILENTIIMLWPSLNPDGQNIVADWYHSNVGTPYEVAPLPVLYQKYIGHDNNRDAYMLNMIESRVIARTWREWEPQIIHVHHQSSPFPTRIWLPPFAEPIAGQTPPIMAREVNMIGMAIAQALESNGMPGAVHMGTGFDAWYPGYVDYMPMMQNIAAYWTETALYRYATPHLYTINDFPKNRSDLRVESLYSSPWKGGWWRLKDAVDYMQVASVAVLEYAAKYGETVQYNRYQAGRNTIQKYENEPPYSYFIPQDQRDPVRPVELLKRLAFNGIEVSQLTEDVTYNNISYPAGTWVIPMNQEYAELARQLLDVQEYPDLREYPQGPPEQPYDAAGWTLPFMFEVNVVPAMSPLPEDLKAAMETVKGSTVAWDSEADGSTIDFAPMSGFDTNENAAGIVPKASRISGSGSIALLDPKENNSFRIINKVLKANGSVSFSNGKYAVQNVSSGKINEWAKALNVNIQWTNRVNGTEVKSRIALYRPHTASMDEGWTRWLLEQFEFEFTNIGNSDIQMGNLNSRFDVILFASERASTFTQGFREGSVPPQYAGGLGELGIQALNDFVSTGGTLVAMNSSTTFMIDALNLPVKNVTDGVDRKDYFAGSSILCVETDPTHPVMAGMPTKANIFVSRSPAFTTSEGFEGEALAKYQTTGSPLRSGYLLGEEFINGTAAALSVKHGNGNVVLLGFSPQWRGQTMGTYRVLFNSLLYTANVASATSSNAGFWTAPELKN</sequence>
<protein>
    <submittedName>
        <fullName evidence="8">Zinc carboxypeptidase</fullName>
    </submittedName>
</protein>
<feature type="domain" description="Peptidase M14" evidence="7">
    <location>
        <begin position="57"/>
        <end position="187"/>
    </location>
</feature>
<dbReference type="CDD" id="cd06240">
    <property type="entry name" value="M14-like"/>
    <property type="match status" value="1"/>
</dbReference>
<evidence type="ECO:0000259" key="7">
    <source>
        <dbReference type="Pfam" id="PF00246"/>
    </source>
</evidence>
<dbReference type="Gene3D" id="3.40.50.880">
    <property type="match status" value="1"/>
</dbReference>
<reference evidence="9" key="1">
    <citation type="submission" date="2016-10" db="EMBL/GenBank/DDBJ databases">
        <authorList>
            <person name="Varghese N."/>
            <person name="Submissions S."/>
        </authorList>
    </citation>
    <scope>NUCLEOTIDE SEQUENCE [LARGE SCALE GENOMIC DNA]</scope>
    <source>
        <strain evidence="9">CGMCC 1.12402</strain>
    </source>
</reference>
<evidence type="ECO:0000256" key="5">
    <source>
        <dbReference type="ARBA" id="ARBA00022833"/>
    </source>
</evidence>
<dbReference type="PANTHER" id="PTHR11705">
    <property type="entry name" value="PROTEASE FAMILY M14 CARBOXYPEPTIDASE A,B"/>
    <property type="match status" value="1"/>
</dbReference>
<dbReference type="STRING" id="1267423.SAMN05216290_2146"/>
<evidence type="ECO:0000256" key="1">
    <source>
        <dbReference type="ARBA" id="ARBA00001947"/>
    </source>
</evidence>
<keyword evidence="6" id="KW-0482">Metalloprotease</keyword>
<dbReference type="SUPFAM" id="SSF52317">
    <property type="entry name" value="Class I glutamine amidotransferase-like"/>
    <property type="match status" value="1"/>
</dbReference>
<dbReference type="GO" id="GO:0006508">
    <property type="term" value="P:proteolysis"/>
    <property type="evidence" value="ECO:0007669"/>
    <property type="project" value="UniProtKB-KW"/>
</dbReference>
<name>A0A1I0Q9V7_9BACT</name>
<keyword evidence="5" id="KW-0862">Zinc</keyword>
<dbReference type="Pfam" id="PF00246">
    <property type="entry name" value="Peptidase_M14"/>
    <property type="match status" value="1"/>
</dbReference>
<evidence type="ECO:0000256" key="2">
    <source>
        <dbReference type="ARBA" id="ARBA00005988"/>
    </source>
</evidence>
<dbReference type="RefSeq" id="WP_090258580.1">
    <property type="nucleotide sequence ID" value="NZ_FOIR01000002.1"/>
</dbReference>